<protein>
    <submittedName>
        <fullName evidence="1">Uncharacterized protein</fullName>
    </submittedName>
</protein>
<name>A0A9W8AVM4_9FUNG</name>
<keyword evidence="2" id="KW-1185">Reference proteome</keyword>
<organism evidence="1 2">
    <name type="scientific">Dimargaris verticillata</name>
    <dbReference type="NCBI Taxonomy" id="2761393"/>
    <lineage>
        <taxon>Eukaryota</taxon>
        <taxon>Fungi</taxon>
        <taxon>Fungi incertae sedis</taxon>
        <taxon>Zoopagomycota</taxon>
        <taxon>Kickxellomycotina</taxon>
        <taxon>Dimargaritomycetes</taxon>
        <taxon>Dimargaritales</taxon>
        <taxon>Dimargaritaceae</taxon>
        <taxon>Dimargaris</taxon>
    </lineage>
</organism>
<evidence type="ECO:0000313" key="2">
    <source>
        <dbReference type="Proteomes" id="UP001151582"/>
    </source>
</evidence>
<gene>
    <name evidence="1" type="ORF">H4R34_006155</name>
</gene>
<comment type="caution">
    <text evidence="1">The sequence shown here is derived from an EMBL/GenBank/DDBJ whole genome shotgun (WGS) entry which is preliminary data.</text>
</comment>
<dbReference type="AlphaFoldDB" id="A0A9W8AVM4"/>
<accession>A0A9W8AVM4</accession>
<sequence>MAKSKLLFTYGMETHDGVKESDQPKAITHILQMTPHASDDTLSDIRFSHGTVKRVPLQQTPSTDVAANSSPVYFVVFKHSGHAETALEQYAGHPRLQLTRYTT</sequence>
<dbReference type="Proteomes" id="UP001151582">
    <property type="component" value="Unassembled WGS sequence"/>
</dbReference>
<reference evidence="1" key="1">
    <citation type="submission" date="2022-07" db="EMBL/GenBank/DDBJ databases">
        <title>Phylogenomic reconstructions and comparative analyses of Kickxellomycotina fungi.</title>
        <authorList>
            <person name="Reynolds N.K."/>
            <person name="Stajich J.E."/>
            <person name="Barry K."/>
            <person name="Grigoriev I.V."/>
            <person name="Crous P."/>
            <person name="Smith M.E."/>
        </authorList>
    </citation>
    <scope>NUCLEOTIDE SEQUENCE</scope>
    <source>
        <strain evidence="1">RSA 567</strain>
    </source>
</reference>
<proteinExistence type="predicted"/>
<evidence type="ECO:0000313" key="1">
    <source>
        <dbReference type="EMBL" id="KAJ1969521.1"/>
    </source>
</evidence>
<dbReference type="EMBL" id="JANBQB010001928">
    <property type="protein sequence ID" value="KAJ1969521.1"/>
    <property type="molecule type" value="Genomic_DNA"/>
</dbReference>